<organism evidence="3 4">
    <name type="scientific">Undibacterium baiyunense</name>
    <dbReference type="NCBI Taxonomy" id="2828731"/>
    <lineage>
        <taxon>Bacteria</taxon>
        <taxon>Pseudomonadati</taxon>
        <taxon>Pseudomonadota</taxon>
        <taxon>Betaproteobacteria</taxon>
        <taxon>Burkholderiales</taxon>
        <taxon>Oxalobacteraceae</taxon>
        <taxon>Undibacterium</taxon>
    </lineage>
</organism>
<reference evidence="3 4" key="1">
    <citation type="submission" date="2021-04" db="EMBL/GenBank/DDBJ databases">
        <title>novel species isolated from subtropical streams in China.</title>
        <authorList>
            <person name="Lu H."/>
        </authorList>
    </citation>
    <scope>NUCLEOTIDE SEQUENCE [LARGE SCALE GENOMIC DNA]</scope>
    <source>
        <strain evidence="3 4">BYS107W</strain>
    </source>
</reference>
<gene>
    <name evidence="3" type="ORF">KDM92_11595</name>
</gene>
<evidence type="ECO:0000256" key="1">
    <source>
        <dbReference type="SAM" id="MobiDB-lite"/>
    </source>
</evidence>
<feature type="region of interest" description="Disordered" evidence="1">
    <location>
        <begin position="338"/>
        <end position="375"/>
    </location>
</feature>
<sequence>MQNLMTQSTIQRIDEEEPVQAMLATVQKVKDEEPLQAKSDETNLSPTTGSGLPRQLKSGIESLSGISMDHVKVHYNSDKPAQLNAHAYAQGNEIHVGPGQEQHLPHEAWHIVQQAQDRVKPTTQMKSGIPINDDAGLESEADVMGAKALGIGHTQLHKINQISVYAPSAKTTQLKTTINNYSQSYTYAKNKTQMVGKTMEAWLDPAQPIRGQSANLNTSQDDMMNTIRDSYGIKGGNVVKGHLLNDNLGGSALSNNLFPITKGANSAHLGYVENVAKLELWKQGQGIYYRVDVDGAANINTPEARFICLIKEWNPKTNKTGDQLLNVGVTSNLNDYGSKGAYHDVEDMDDSSEEVDREKNPKKPPGFSNPANSVGGLEDFEVKLRNDDNSKTLIPNIKWTRG</sequence>
<comment type="caution">
    <text evidence="3">The sequence shown here is derived from an EMBL/GenBank/DDBJ whole genome shotgun (WGS) entry which is preliminary data.</text>
</comment>
<feature type="domain" description="eCIS core" evidence="2">
    <location>
        <begin position="52"/>
        <end position="116"/>
    </location>
</feature>
<feature type="compositionally biased region" description="Basic and acidic residues" evidence="1">
    <location>
        <begin position="30"/>
        <end position="41"/>
    </location>
</feature>
<protein>
    <submittedName>
        <fullName evidence="3">DUF4157 domain-containing protein</fullName>
    </submittedName>
</protein>
<evidence type="ECO:0000313" key="4">
    <source>
        <dbReference type="Proteomes" id="UP000680158"/>
    </source>
</evidence>
<dbReference type="EMBL" id="JAGSPM010000006">
    <property type="protein sequence ID" value="MBR7747228.1"/>
    <property type="molecule type" value="Genomic_DNA"/>
</dbReference>
<evidence type="ECO:0000313" key="3">
    <source>
        <dbReference type="EMBL" id="MBR7747228.1"/>
    </source>
</evidence>
<accession>A0A941DGJ8</accession>
<dbReference type="AlphaFoldDB" id="A0A941DGJ8"/>
<keyword evidence="4" id="KW-1185">Reference proteome</keyword>
<feature type="region of interest" description="Disordered" evidence="1">
    <location>
        <begin position="30"/>
        <end position="54"/>
    </location>
</feature>
<dbReference type="Pfam" id="PF13699">
    <property type="entry name" value="eCIS_core"/>
    <property type="match status" value="1"/>
</dbReference>
<dbReference type="Proteomes" id="UP000680158">
    <property type="component" value="Unassembled WGS sequence"/>
</dbReference>
<evidence type="ECO:0000259" key="2">
    <source>
        <dbReference type="Pfam" id="PF13699"/>
    </source>
</evidence>
<proteinExistence type="predicted"/>
<dbReference type="InterPro" id="IPR025295">
    <property type="entry name" value="eCIS_core_dom"/>
</dbReference>
<name>A0A941DGJ8_9BURK</name>